<evidence type="ECO:0000313" key="2">
    <source>
        <dbReference type="Proteomes" id="UP000183832"/>
    </source>
</evidence>
<accession>A0A1J1J2G4</accession>
<dbReference type="EMBL" id="CVRI01000066">
    <property type="protein sequence ID" value="CRL06146.1"/>
    <property type="molecule type" value="Genomic_DNA"/>
</dbReference>
<protein>
    <submittedName>
        <fullName evidence="1">CLUMA_CG019325, isoform A</fullName>
    </submittedName>
</protein>
<gene>
    <name evidence="1" type="ORF">CLUMA_CG019325</name>
</gene>
<name>A0A1J1J2G4_9DIPT</name>
<organism evidence="1 2">
    <name type="scientific">Clunio marinus</name>
    <dbReference type="NCBI Taxonomy" id="568069"/>
    <lineage>
        <taxon>Eukaryota</taxon>
        <taxon>Metazoa</taxon>
        <taxon>Ecdysozoa</taxon>
        <taxon>Arthropoda</taxon>
        <taxon>Hexapoda</taxon>
        <taxon>Insecta</taxon>
        <taxon>Pterygota</taxon>
        <taxon>Neoptera</taxon>
        <taxon>Endopterygota</taxon>
        <taxon>Diptera</taxon>
        <taxon>Nematocera</taxon>
        <taxon>Chironomoidea</taxon>
        <taxon>Chironomidae</taxon>
        <taxon>Clunio</taxon>
    </lineage>
</organism>
<dbReference type="Proteomes" id="UP000183832">
    <property type="component" value="Unassembled WGS sequence"/>
</dbReference>
<keyword evidence="2" id="KW-1185">Reference proteome</keyword>
<evidence type="ECO:0000313" key="1">
    <source>
        <dbReference type="EMBL" id="CRL06146.1"/>
    </source>
</evidence>
<dbReference type="AlphaFoldDB" id="A0A1J1J2G4"/>
<proteinExistence type="predicted"/>
<reference evidence="1 2" key="1">
    <citation type="submission" date="2015-04" db="EMBL/GenBank/DDBJ databases">
        <authorList>
            <person name="Syromyatnikov M.Y."/>
            <person name="Popov V.N."/>
        </authorList>
    </citation>
    <scope>NUCLEOTIDE SEQUENCE [LARGE SCALE GENOMIC DNA]</scope>
</reference>
<sequence length="111" mass="13069">MIGLGSRCRYLQRKHFFITFKMLNVVLYLLSLLFAAALAKKVMRSCEHDKKQIRQYIRPPGTQVKVPDYKSQRQQSQKDIFFIIILLQTQSVDEEGKNLQDKVSCTFQVER</sequence>